<evidence type="ECO:0000313" key="8">
    <source>
        <dbReference type="Proteomes" id="UP000319383"/>
    </source>
</evidence>
<dbReference type="AlphaFoldDB" id="A0A517ZQS2"/>
<dbReference type="SUPFAM" id="SSF53067">
    <property type="entry name" value="Actin-like ATPase domain"/>
    <property type="match status" value="2"/>
</dbReference>
<dbReference type="PRINTS" id="PR00301">
    <property type="entry name" value="HEATSHOCK70"/>
</dbReference>
<dbReference type="PROSITE" id="PS00297">
    <property type="entry name" value="HSP70_1"/>
    <property type="match status" value="1"/>
</dbReference>
<dbReference type="Proteomes" id="UP000319383">
    <property type="component" value="Chromosome"/>
</dbReference>
<comment type="similarity">
    <text evidence="1 5">Belongs to the heat shock protein 70 family.</text>
</comment>
<keyword evidence="4" id="KW-0143">Chaperone</keyword>
<dbReference type="FunFam" id="3.90.640.10:FF:000003">
    <property type="entry name" value="Molecular chaperone DnaK"/>
    <property type="match status" value="1"/>
</dbReference>
<dbReference type="GO" id="GO:0005524">
    <property type="term" value="F:ATP binding"/>
    <property type="evidence" value="ECO:0007669"/>
    <property type="project" value="UniProtKB-KW"/>
</dbReference>
<evidence type="ECO:0000256" key="3">
    <source>
        <dbReference type="ARBA" id="ARBA00022840"/>
    </source>
</evidence>
<name>A0A517ZQS2_9PLAN</name>
<dbReference type="InterPro" id="IPR029047">
    <property type="entry name" value="HSP70_peptide-bd_sf"/>
</dbReference>
<dbReference type="EMBL" id="CP036276">
    <property type="protein sequence ID" value="QDU44836.1"/>
    <property type="molecule type" value="Genomic_DNA"/>
</dbReference>
<dbReference type="PROSITE" id="PS00329">
    <property type="entry name" value="HSP70_2"/>
    <property type="match status" value="1"/>
</dbReference>
<dbReference type="CDD" id="cd24029">
    <property type="entry name" value="ASKHA_NBD_HSP70_DnaK_HscA_HscC"/>
    <property type="match status" value="1"/>
</dbReference>
<sequence length="545" mass="59361" precursor="true">MLVCEPLIKNANKAAWMSNTNQIAVGIDLGTTFSAVAYLDASRRPCMIVNSEGDRVTPSVVLFDESSVIVGKEAVKAAAMEPDRIADYVKRDIGSPHFSRPILGEQVPPEVIQSLILEKLKNDTEKTLGPIKDVVVTVPAFFNEPRRKATQDAGRLAGLNVLDVINEPTAAAIAYGYQQGFLDDAGAARKMERVLVYDLGGGTFDVTLMEIDGKNYNTVATAGDVYLGGLDWDRRLVDFIAEKYQEKYRGLDPRQNPSGMQKLLREAEDAKRTLTARDQATISFEHAGEGIRVTITREEFESLTADLVERTLFTMRKVLKDAGVGWGDVTRLLLVGGSSRMPMIRRAVEQASGLNSVHSASEDEAVAQGAAIYAGLLLAVRDGEPPSMQIKNVNSHSLGVLAQDPETRRPRNSVIITQNTVLPVTKGKRFRTSKSAQKNIAVKVIEGGDSSGNNATPIGQCLIDNLPDDLPAGTTVEVIFQYAANGRLKVRARVPLIDREVAMTIKRDSGLTEATFRQWHERLSNTAGPLGFQNQTNRGPNGETS</sequence>
<evidence type="ECO:0000256" key="2">
    <source>
        <dbReference type="ARBA" id="ARBA00022741"/>
    </source>
</evidence>
<evidence type="ECO:0000256" key="1">
    <source>
        <dbReference type="ARBA" id="ARBA00007381"/>
    </source>
</evidence>
<protein>
    <submittedName>
        <fullName evidence="7">Chaperone protein DnaK</fullName>
    </submittedName>
</protein>
<dbReference type="PANTHER" id="PTHR19375">
    <property type="entry name" value="HEAT SHOCK PROTEIN 70KDA"/>
    <property type="match status" value="1"/>
</dbReference>
<dbReference type="InterPro" id="IPR043129">
    <property type="entry name" value="ATPase_NBD"/>
</dbReference>
<evidence type="ECO:0000256" key="5">
    <source>
        <dbReference type="RuleBase" id="RU003322"/>
    </source>
</evidence>
<dbReference type="KEGG" id="sdyn:Mal52_33220"/>
<dbReference type="Gene3D" id="3.30.420.40">
    <property type="match status" value="2"/>
</dbReference>
<evidence type="ECO:0000256" key="4">
    <source>
        <dbReference type="ARBA" id="ARBA00023186"/>
    </source>
</evidence>
<gene>
    <name evidence="7" type="primary">dnaK_3</name>
    <name evidence="7" type="ORF">Mal52_33220</name>
</gene>
<keyword evidence="8" id="KW-1185">Reference proteome</keyword>
<keyword evidence="2 5" id="KW-0547">Nucleotide-binding</keyword>
<dbReference type="InterPro" id="IPR013126">
    <property type="entry name" value="Hsp_70_fam"/>
</dbReference>
<dbReference type="Gene3D" id="3.90.640.10">
    <property type="entry name" value="Actin, Chain A, domain 4"/>
    <property type="match status" value="1"/>
</dbReference>
<dbReference type="SUPFAM" id="SSF100920">
    <property type="entry name" value="Heat shock protein 70kD (HSP70), peptide-binding domain"/>
    <property type="match status" value="1"/>
</dbReference>
<organism evidence="7 8">
    <name type="scientific">Symmachiella dynata</name>
    <dbReference type="NCBI Taxonomy" id="2527995"/>
    <lineage>
        <taxon>Bacteria</taxon>
        <taxon>Pseudomonadati</taxon>
        <taxon>Planctomycetota</taxon>
        <taxon>Planctomycetia</taxon>
        <taxon>Planctomycetales</taxon>
        <taxon>Planctomycetaceae</taxon>
        <taxon>Symmachiella</taxon>
    </lineage>
</organism>
<accession>A0A517ZQS2</accession>
<dbReference type="InterPro" id="IPR018181">
    <property type="entry name" value="Heat_shock_70_CS"/>
</dbReference>
<dbReference type="FunFam" id="3.30.420.40:FF:000071">
    <property type="entry name" value="Molecular chaperone DnaK"/>
    <property type="match status" value="1"/>
</dbReference>
<dbReference type="PROSITE" id="PS01036">
    <property type="entry name" value="HSP70_3"/>
    <property type="match status" value="1"/>
</dbReference>
<dbReference type="GO" id="GO:0140662">
    <property type="term" value="F:ATP-dependent protein folding chaperone"/>
    <property type="evidence" value="ECO:0007669"/>
    <property type="project" value="InterPro"/>
</dbReference>
<reference evidence="7 8" key="1">
    <citation type="submission" date="2019-02" db="EMBL/GenBank/DDBJ databases">
        <title>Deep-cultivation of Planctomycetes and their phenomic and genomic characterization uncovers novel biology.</title>
        <authorList>
            <person name="Wiegand S."/>
            <person name="Jogler M."/>
            <person name="Boedeker C."/>
            <person name="Pinto D."/>
            <person name="Vollmers J."/>
            <person name="Rivas-Marin E."/>
            <person name="Kohn T."/>
            <person name="Peeters S.H."/>
            <person name="Heuer A."/>
            <person name="Rast P."/>
            <person name="Oberbeckmann S."/>
            <person name="Bunk B."/>
            <person name="Jeske O."/>
            <person name="Meyerdierks A."/>
            <person name="Storesund J.E."/>
            <person name="Kallscheuer N."/>
            <person name="Luecker S."/>
            <person name="Lage O.M."/>
            <person name="Pohl T."/>
            <person name="Merkel B.J."/>
            <person name="Hornburger P."/>
            <person name="Mueller R.-W."/>
            <person name="Bruemmer F."/>
            <person name="Labrenz M."/>
            <person name="Spormann A.M."/>
            <person name="Op den Camp H."/>
            <person name="Overmann J."/>
            <person name="Amann R."/>
            <person name="Jetten M.S.M."/>
            <person name="Mascher T."/>
            <person name="Medema M.H."/>
            <person name="Devos D.P."/>
            <person name="Kaster A.-K."/>
            <person name="Ovreas L."/>
            <person name="Rohde M."/>
            <person name="Galperin M.Y."/>
            <person name="Jogler C."/>
        </authorList>
    </citation>
    <scope>NUCLEOTIDE SEQUENCE [LARGE SCALE GENOMIC DNA]</scope>
    <source>
        <strain evidence="7 8">Mal52</strain>
    </source>
</reference>
<keyword evidence="3 5" id="KW-0067">ATP-binding</keyword>
<dbReference type="Pfam" id="PF00012">
    <property type="entry name" value="HSP70"/>
    <property type="match status" value="2"/>
</dbReference>
<proteinExistence type="inferred from homology"/>
<dbReference type="Gene3D" id="2.60.34.10">
    <property type="entry name" value="Substrate Binding Domain Of DNAk, Chain A, domain 1"/>
    <property type="match status" value="1"/>
</dbReference>
<evidence type="ECO:0000313" key="7">
    <source>
        <dbReference type="EMBL" id="QDU44836.1"/>
    </source>
</evidence>
<feature type="region of interest" description="Disordered" evidence="6">
    <location>
        <begin position="524"/>
        <end position="545"/>
    </location>
</feature>
<evidence type="ECO:0000256" key="6">
    <source>
        <dbReference type="SAM" id="MobiDB-lite"/>
    </source>
</evidence>